<organism evidence="2 3">
    <name type="scientific">Fulvivirga imtechensis AK7</name>
    <dbReference type="NCBI Taxonomy" id="1237149"/>
    <lineage>
        <taxon>Bacteria</taxon>
        <taxon>Pseudomonadati</taxon>
        <taxon>Bacteroidota</taxon>
        <taxon>Cytophagia</taxon>
        <taxon>Cytophagales</taxon>
        <taxon>Fulvivirgaceae</taxon>
        <taxon>Fulvivirga</taxon>
    </lineage>
</organism>
<dbReference type="Gene3D" id="3.10.350.10">
    <property type="entry name" value="LysM domain"/>
    <property type="match status" value="1"/>
</dbReference>
<accession>L8JWS4</accession>
<dbReference type="SMART" id="SM00257">
    <property type="entry name" value="LysM"/>
    <property type="match status" value="1"/>
</dbReference>
<dbReference type="Pfam" id="PF01476">
    <property type="entry name" value="LysM"/>
    <property type="match status" value="1"/>
</dbReference>
<feature type="domain" description="LysM" evidence="1">
    <location>
        <begin position="155"/>
        <end position="200"/>
    </location>
</feature>
<evidence type="ECO:0000313" key="2">
    <source>
        <dbReference type="EMBL" id="ELR71657.1"/>
    </source>
</evidence>
<dbReference type="EMBL" id="AMZN01000034">
    <property type="protein sequence ID" value="ELR71657.1"/>
    <property type="molecule type" value="Genomic_DNA"/>
</dbReference>
<evidence type="ECO:0000313" key="3">
    <source>
        <dbReference type="Proteomes" id="UP000011135"/>
    </source>
</evidence>
<comment type="caution">
    <text evidence="2">The sequence shown here is derived from an EMBL/GenBank/DDBJ whole genome shotgun (WGS) entry which is preliminary data.</text>
</comment>
<dbReference type="PROSITE" id="PS51782">
    <property type="entry name" value="LYSM"/>
    <property type="match status" value="1"/>
</dbReference>
<proteinExistence type="predicted"/>
<protein>
    <recommendedName>
        <fullName evidence="1">LysM domain-containing protein</fullName>
    </recommendedName>
</protein>
<dbReference type="InterPro" id="IPR011465">
    <property type="entry name" value="DUF1571"/>
</dbReference>
<evidence type="ECO:0000259" key="1">
    <source>
        <dbReference type="PROSITE" id="PS51782"/>
    </source>
</evidence>
<sequence>MAQSGAEITRQMFDSTKKIKTLTYKMKKMERIEGEMTTQIASVKLQRNPFKVYTRQEYPNNGLEVLYAEGDKAALINPNGFPWFNLKLDPTGDRMRKKQHHTIHNAGYDHVVSILEHLFKKYEHQINELTTLKTADWQGRECWIVEFNNPHFKYDTYTVRRGESITSIAAKYKLSGYMLLEINEDIDDYDDISEGQNITIPNDYSPRMILFIDQKLMVPVVMKVYDNKGLYEHYEYSEINIDPDIKKEEFTAEYGAYGF</sequence>
<gene>
    <name evidence="2" type="ORF">C900_02393</name>
</gene>
<dbReference type="CDD" id="cd00118">
    <property type="entry name" value="LysM"/>
    <property type="match status" value="1"/>
</dbReference>
<dbReference type="InterPro" id="IPR018392">
    <property type="entry name" value="LysM"/>
</dbReference>
<dbReference type="eggNOG" id="ENOG5031622">
    <property type="taxonomic scope" value="Bacteria"/>
</dbReference>
<dbReference type="InterPro" id="IPR036779">
    <property type="entry name" value="LysM_dom_sf"/>
</dbReference>
<dbReference type="SUPFAM" id="SSF54106">
    <property type="entry name" value="LysM domain"/>
    <property type="match status" value="1"/>
</dbReference>
<keyword evidence="3" id="KW-1185">Reference proteome</keyword>
<reference evidence="2 3" key="1">
    <citation type="submission" date="2012-12" db="EMBL/GenBank/DDBJ databases">
        <title>Genome assembly of Fulvivirga imtechensis AK7.</title>
        <authorList>
            <person name="Nupur N."/>
            <person name="Khatri I."/>
            <person name="Kumar R."/>
            <person name="Subramanian S."/>
            <person name="Pinnaka A."/>
        </authorList>
    </citation>
    <scope>NUCLEOTIDE SEQUENCE [LARGE SCALE GENOMIC DNA]</scope>
    <source>
        <strain evidence="2 3">AK7</strain>
    </source>
</reference>
<dbReference type="Pfam" id="PF07608">
    <property type="entry name" value="DUF1571"/>
    <property type="match status" value="1"/>
</dbReference>
<name>L8JWS4_9BACT</name>
<dbReference type="Proteomes" id="UP000011135">
    <property type="component" value="Unassembled WGS sequence"/>
</dbReference>
<dbReference type="AlphaFoldDB" id="L8JWS4"/>